<dbReference type="PANTHER" id="PTHR30069:SF51">
    <property type="entry name" value="FERRIENTEROBACTIN RECEPTOR"/>
    <property type="match status" value="1"/>
</dbReference>
<comment type="similarity">
    <text evidence="9 11">Belongs to the TonB-dependent receptor family.</text>
</comment>
<evidence type="ECO:0000256" key="13">
    <source>
        <dbReference type="SAM" id="SignalP"/>
    </source>
</evidence>
<sequence length="751" mass="80701">MLFRSSALVSASAICLVATMPALAQDAAGGERADQDLKVAIDSQTSGDPEDIVVTAQVQGLQALGATTITAEDIAKQPPVNDLSDLLRRQPGLNLTGAGSAGTYGNNRQIDIRGMGPENTLILVDGKPAQSRNSVRMGRDGERNTRGDTNWVPAEEVERIEILRGPAAARYGAGAAGGVINIITKGPATEFRGNLSTYILKPESDLESMTYRGNASVAGPLADGLGFRVYGNWSKTTGDDPRINAAAADAPAGTVPPGGREGVENRDINGLVRWQVAPGHRLDLNAAYSRQGNEYQGEYRLPGGAVSPIVQDLIGEETNVMRRTTLSGSYDGLLPFGNFEALLQFEQTKNRRLNEGLAGGGEGTPTSTTNFSEATLRNWYGQASLDLPFETAIASHVLTLGTEFRHEYLNDAFAVSQGTTAPIPGLEPGSGGLRNPESDATTLAVFVEDNITLGIVTLTPGVRFDNHSTFGDNWSPSFSAAVEPFADFMIKGGIARAFAAPNLYQSNPNYLYYTAGFGCPFAFPNLGGGCYVQGNADLEAETSINKEIGIAYSPAGWNVTATYFRNDYDNKIIANNVPIGTAPLNGRLAQIFQWYNSGKAVVEGLEGNLLVPVLDGLSINTNVTYMIQNENRETGRLLSVVPDYTVNTTLDWEITDQFTFVGTFTRYGEQQPNGVLYSGGAPTQEQQRPRDPYNLVNINLLFRANEYFRISAGVNNLFDEALFRESANNGSGANNYNEPGRAFFLTTNFTF</sequence>
<dbReference type="STRING" id="1572751.PK98_01020"/>
<keyword evidence="17" id="KW-1185">Reference proteome</keyword>
<organism evidence="16 17">
    <name type="scientific">Croceibacterium mercuriale</name>
    <dbReference type="NCBI Taxonomy" id="1572751"/>
    <lineage>
        <taxon>Bacteria</taxon>
        <taxon>Pseudomonadati</taxon>
        <taxon>Pseudomonadota</taxon>
        <taxon>Alphaproteobacteria</taxon>
        <taxon>Sphingomonadales</taxon>
        <taxon>Erythrobacteraceae</taxon>
        <taxon>Croceibacterium</taxon>
    </lineage>
</organism>
<feature type="domain" description="TonB-dependent receptor plug" evidence="15">
    <location>
        <begin position="66"/>
        <end position="179"/>
    </location>
</feature>
<dbReference type="Gene3D" id="2.40.170.20">
    <property type="entry name" value="TonB-dependent receptor, beta-barrel domain"/>
    <property type="match status" value="1"/>
</dbReference>
<evidence type="ECO:0000256" key="4">
    <source>
        <dbReference type="ARBA" id="ARBA00022692"/>
    </source>
</evidence>
<evidence type="ECO:0000256" key="1">
    <source>
        <dbReference type="ARBA" id="ARBA00004571"/>
    </source>
</evidence>
<dbReference type="GO" id="GO:0015344">
    <property type="term" value="F:siderophore uptake transmembrane transporter activity"/>
    <property type="evidence" value="ECO:0007669"/>
    <property type="project" value="TreeGrafter"/>
</dbReference>
<evidence type="ECO:0000256" key="3">
    <source>
        <dbReference type="ARBA" id="ARBA00022452"/>
    </source>
</evidence>
<evidence type="ECO:0000256" key="10">
    <source>
        <dbReference type="PROSITE-ProRule" id="PRU10144"/>
    </source>
</evidence>
<keyword evidence="5 13" id="KW-0732">Signal</keyword>
<dbReference type="CDD" id="cd01347">
    <property type="entry name" value="ligand_gated_channel"/>
    <property type="match status" value="1"/>
</dbReference>
<evidence type="ECO:0000256" key="6">
    <source>
        <dbReference type="ARBA" id="ARBA00023077"/>
    </source>
</evidence>
<comment type="subcellular location">
    <subcellularLocation>
        <location evidence="1 9">Cell outer membrane</location>
        <topology evidence="1 9">Multi-pass membrane protein</topology>
    </subcellularLocation>
</comment>
<dbReference type="NCBIfam" id="NF010048">
    <property type="entry name" value="PRK13524.1"/>
    <property type="match status" value="1"/>
</dbReference>
<keyword evidence="7 9" id="KW-0472">Membrane</keyword>
<dbReference type="InterPro" id="IPR037066">
    <property type="entry name" value="Plug_dom_sf"/>
</dbReference>
<name>A0A0B2C051_9SPHN</name>
<dbReference type="PROSITE" id="PS52016">
    <property type="entry name" value="TONB_DEPENDENT_REC_3"/>
    <property type="match status" value="1"/>
</dbReference>
<dbReference type="RefSeq" id="WP_039093607.1">
    <property type="nucleotide sequence ID" value="NZ_JTDN01000001.1"/>
</dbReference>
<dbReference type="GO" id="GO:0042912">
    <property type="term" value="F:colicin transmembrane transporter activity"/>
    <property type="evidence" value="ECO:0007669"/>
    <property type="project" value="TreeGrafter"/>
</dbReference>
<dbReference type="InterPro" id="IPR000531">
    <property type="entry name" value="Beta-barrel_TonB"/>
</dbReference>
<feature type="domain" description="TonB-dependent receptor-like beta-barrel" evidence="14">
    <location>
        <begin position="278"/>
        <end position="717"/>
    </location>
</feature>
<feature type="region of interest" description="Disordered" evidence="12">
    <location>
        <begin position="129"/>
        <end position="148"/>
    </location>
</feature>
<evidence type="ECO:0000256" key="9">
    <source>
        <dbReference type="PROSITE-ProRule" id="PRU01360"/>
    </source>
</evidence>
<dbReference type="GO" id="GO:0044718">
    <property type="term" value="P:siderophore transmembrane transport"/>
    <property type="evidence" value="ECO:0007669"/>
    <property type="project" value="TreeGrafter"/>
</dbReference>
<keyword evidence="2 9" id="KW-0813">Transport</keyword>
<evidence type="ECO:0000313" key="17">
    <source>
        <dbReference type="Proteomes" id="UP000030988"/>
    </source>
</evidence>
<dbReference type="NCBIfam" id="NF010051">
    <property type="entry name" value="PRK13528.1"/>
    <property type="match status" value="1"/>
</dbReference>
<evidence type="ECO:0000313" key="16">
    <source>
        <dbReference type="EMBL" id="KHL25341.1"/>
    </source>
</evidence>
<dbReference type="Gene3D" id="2.170.130.10">
    <property type="entry name" value="TonB-dependent receptor, plug domain"/>
    <property type="match status" value="1"/>
</dbReference>
<evidence type="ECO:0000256" key="5">
    <source>
        <dbReference type="ARBA" id="ARBA00022729"/>
    </source>
</evidence>
<keyword evidence="4 9" id="KW-0812">Transmembrane</keyword>
<evidence type="ECO:0000256" key="12">
    <source>
        <dbReference type="SAM" id="MobiDB-lite"/>
    </source>
</evidence>
<reference evidence="16 17" key="1">
    <citation type="submission" date="2014-11" db="EMBL/GenBank/DDBJ databases">
        <title>Draft genome sequence of Kirrobacter mercurialis.</title>
        <authorList>
            <person name="Coil D.A."/>
            <person name="Eisen J.A."/>
        </authorList>
    </citation>
    <scope>NUCLEOTIDE SEQUENCE [LARGE SCALE GENOMIC DNA]</scope>
    <source>
        <strain evidence="16 17">Coronado</strain>
    </source>
</reference>
<gene>
    <name evidence="16" type="ORF">PK98_01020</name>
</gene>
<evidence type="ECO:0000256" key="2">
    <source>
        <dbReference type="ARBA" id="ARBA00022448"/>
    </source>
</evidence>
<evidence type="ECO:0000256" key="8">
    <source>
        <dbReference type="ARBA" id="ARBA00023237"/>
    </source>
</evidence>
<dbReference type="AlphaFoldDB" id="A0A0B2C051"/>
<accession>A0A0B2C051</accession>
<dbReference type="InterPro" id="IPR039426">
    <property type="entry name" value="TonB-dep_rcpt-like"/>
</dbReference>
<dbReference type="InterPro" id="IPR012910">
    <property type="entry name" value="Plug_dom"/>
</dbReference>
<dbReference type="EMBL" id="JTDN01000001">
    <property type="protein sequence ID" value="KHL25341.1"/>
    <property type="molecule type" value="Genomic_DNA"/>
</dbReference>
<proteinExistence type="inferred from homology"/>
<evidence type="ECO:0000259" key="14">
    <source>
        <dbReference type="Pfam" id="PF00593"/>
    </source>
</evidence>
<dbReference type="PANTHER" id="PTHR30069">
    <property type="entry name" value="TONB-DEPENDENT OUTER MEMBRANE RECEPTOR"/>
    <property type="match status" value="1"/>
</dbReference>
<dbReference type="InterPro" id="IPR010917">
    <property type="entry name" value="TonB_rcpt_CS"/>
</dbReference>
<dbReference type="GO" id="GO:0009279">
    <property type="term" value="C:cell outer membrane"/>
    <property type="evidence" value="ECO:0007669"/>
    <property type="project" value="UniProtKB-SubCell"/>
</dbReference>
<dbReference type="Proteomes" id="UP000030988">
    <property type="component" value="Unassembled WGS sequence"/>
</dbReference>
<dbReference type="PROSITE" id="PS01156">
    <property type="entry name" value="TONB_DEPENDENT_REC_2"/>
    <property type="match status" value="1"/>
</dbReference>
<dbReference type="InterPro" id="IPR036942">
    <property type="entry name" value="Beta-barrel_TonB_sf"/>
</dbReference>
<comment type="caution">
    <text evidence="16">The sequence shown here is derived from an EMBL/GenBank/DDBJ whole genome shotgun (WGS) entry which is preliminary data.</text>
</comment>
<feature type="signal peptide" evidence="13">
    <location>
        <begin position="1"/>
        <end position="24"/>
    </location>
</feature>
<keyword evidence="3 9" id="KW-1134">Transmembrane beta strand</keyword>
<dbReference type="SUPFAM" id="SSF56935">
    <property type="entry name" value="Porins"/>
    <property type="match status" value="1"/>
</dbReference>
<dbReference type="OrthoDB" id="9796221at2"/>
<feature type="short sequence motif" description="TonB C-terminal box" evidence="10">
    <location>
        <begin position="734"/>
        <end position="751"/>
    </location>
</feature>
<feature type="chain" id="PRO_5002071613" evidence="13">
    <location>
        <begin position="25"/>
        <end position="751"/>
    </location>
</feature>
<dbReference type="Pfam" id="PF00593">
    <property type="entry name" value="TonB_dep_Rec_b-barrel"/>
    <property type="match status" value="1"/>
</dbReference>
<dbReference type="InterPro" id="IPR058134">
    <property type="entry name" value="PirA/FepA/PfeA"/>
</dbReference>
<dbReference type="GO" id="GO:0042931">
    <property type="term" value="F:enterobactin transmembrane transporter activity"/>
    <property type="evidence" value="ECO:0007669"/>
    <property type="project" value="TreeGrafter"/>
</dbReference>
<keyword evidence="16" id="KW-0675">Receptor</keyword>
<evidence type="ECO:0000256" key="11">
    <source>
        <dbReference type="RuleBase" id="RU003357"/>
    </source>
</evidence>
<keyword evidence="8 9" id="KW-0998">Cell outer membrane</keyword>
<evidence type="ECO:0000256" key="7">
    <source>
        <dbReference type="ARBA" id="ARBA00023136"/>
    </source>
</evidence>
<keyword evidence="6 11" id="KW-0798">TonB box</keyword>
<dbReference type="Pfam" id="PF07715">
    <property type="entry name" value="Plug"/>
    <property type="match status" value="1"/>
</dbReference>
<protein>
    <submittedName>
        <fullName evidence="16">Outer membrane receptor protein</fullName>
    </submittedName>
</protein>
<feature type="compositionally biased region" description="Basic and acidic residues" evidence="12">
    <location>
        <begin position="137"/>
        <end position="146"/>
    </location>
</feature>
<evidence type="ECO:0000259" key="15">
    <source>
        <dbReference type="Pfam" id="PF07715"/>
    </source>
</evidence>